<evidence type="ECO:0000256" key="7">
    <source>
        <dbReference type="SAM" id="Phobius"/>
    </source>
</evidence>
<feature type="transmembrane region" description="Helical" evidence="7">
    <location>
        <begin position="43"/>
        <end position="67"/>
    </location>
</feature>
<dbReference type="RefSeq" id="WP_183275776.1">
    <property type="nucleotide sequence ID" value="NZ_BLZR01000001.1"/>
</dbReference>
<dbReference type="PANTHER" id="PTHR30250">
    <property type="entry name" value="PST FAMILY PREDICTED COLANIC ACID TRANSPORTER"/>
    <property type="match status" value="1"/>
</dbReference>
<feature type="transmembrane region" description="Helical" evidence="7">
    <location>
        <begin position="12"/>
        <end position="37"/>
    </location>
</feature>
<comment type="caution">
    <text evidence="8">The sequence shown here is derived from an EMBL/GenBank/DDBJ whole genome shotgun (WGS) entry which is preliminary data.</text>
</comment>
<feature type="transmembrane region" description="Helical" evidence="7">
    <location>
        <begin position="354"/>
        <end position="374"/>
    </location>
</feature>
<feature type="transmembrane region" description="Helical" evidence="7">
    <location>
        <begin position="413"/>
        <end position="435"/>
    </location>
</feature>
<comment type="subcellular location">
    <subcellularLocation>
        <location evidence="1">Cell membrane</location>
        <topology evidence="1">Multi-pass membrane protein</topology>
    </subcellularLocation>
</comment>
<feature type="transmembrane region" description="Helical" evidence="7">
    <location>
        <begin position="322"/>
        <end position="342"/>
    </location>
</feature>
<feature type="transmembrane region" description="Helical" evidence="7">
    <location>
        <begin position="290"/>
        <end position="316"/>
    </location>
</feature>
<feature type="transmembrane region" description="Helical" evidence="7">
    <location>
        <begin position="79"/>
        <end position="98"/>
    </location>
</feature>
<proteinExistence type="inferred from homology"/>
<evidence type="ECO:0000313" key="9">
    <source>
        <dbReference type="Proteomes" id="UP000580568"/>
    </source>
</evidence>
<evidence type="ECO:0000313" key="8">
    <source>
        <dbReference type="EMBL" id="GFP74204.1"/>
    </source>
</evidence>
<feature type="transmembrane region" description="Helical" evidence="7">
    <location>
        <begin position="441"/>
        <end position="462"/>
    </location>
</feature>
<feature type="transmembrane region" description="Helical" evidence="7">
    <location>
        <begin position="380"/>
        <end position="401"/>
    </location>
</feature>
<dbReference type="InterPro" id="IPR050833">
    <property type="entry name" value="Poly_Biosynth_Transport"/>
</dbReference>
<dbReference type="GO" id="GO:0005886">
    <property type="term" value="C:plasma membrane"/>
    <property type="evidence" value="ECO:0007669"/>
    <property type="project" value="UniProtKB-SubCell"/>
</dbReference>
<dbReference type="CDD" id="cd13127">
    <property type="entry name" value="MATE_tuaB_like"/>
    <property type="match status" value="1"/>
</dbReference>
<gene>
    <name evidence="8" type="ORF">bsdtw1_00249</name>
</gene>
<feature type="transmembrane region" description="Helical" evidence="7">
    <location>
        <begin position="110"/>
        <end position="131"/>
    </location>
</feature>
<comment type="similarity">
    <text evidence="2">Belongs to the polysaccharide synthase family.</text>
</comment>
<keyword evidence="6 7" id="KW-0472">Membrane</keyword>
<evidence type="ECO:0008006" key="10">
    <source>
        <dbReference type="Google" id="ProtNLM"/>
    </source>
</evidence>
<evidence type="ECO:0000256" key="1">
    <source>
        <dbReference type="ARBA" id="ARBA00004651"/>
    </source>
</evidence>
<evidence type="ECO:0000256" key="3">
    <source>
        <dbReference type="ARBA" id="ARBA00022475"/>
    </source>
</evidence>
<dbReference type="AlphaFoldDB" id="A0A6V8SAC0"/>
<accession>A0A6V8SAC0</accession>
<evidence type="ECO:0000256" key="5">
    <source>
        <dbReference type="ARBA" id="ARBA00022989"/>
    </source>
</evidence>
<dbReference type="EMBL" id="BLZR01000001">
    <property type="protein sequence ID" value="GFP74204.1"/>
    <property type="molecule type" value="Genomic_DNA"/>
</dbReference>
<feature type="transmembrane region" description="Helical" evidence="7">
    <location>
        <begin position="170"/>
        <end position="189"/>
    </location>
</feature>
<organism evidence="8 9">
    <name type="scientific">Clostridium fungisolvens</name>
    <dbReference type="NCBI Taxonomy" id="1604897"/>
    <lineage>
        <taxon>Bacteria</taxon>
        <taxon>Bacillati</taxon>
        <taxon>Bacillota</taxon>
        <taxon>Clostridia</taxon>
        <taxon>Eubacteriales</taxon>
        <taxon>Clostridiaceae</taxon>
        <taxon>Clostridium</taxon>
    </lineage>
</organism>
<keyword evidence="9" id="KW-1185">Reference proteome</keyword>
<keyword evidence="5 7" id="KW-1133">Transmembrane helix</keyword>
<reference evidence="8 9" key="1">
    <citation type="submission" date="2020-07" db="EMBL/GenBank/DDBJ databases">
        <title>A new beta-1,3-glucan-decomposing anaerobic bacterium isolated from anoxic soil subjected to biological soil disinfestation.</title>
        <authorList>
            <person name="Ueki A."/>
            <person name="Tonouchi A."/>
        </authorList>
    </citation>
    <scope>NUCLEOTIDE SEQUENCE [LARGE SCALE GENOMIC DNA]</scope>
    <source>
        <strain evidence="8 9">TW1</strain>
    </source>
</reference>
<name>A0A6V8SAC0_9CLOT</name>
<dbReference type="PANTHER" id="PTHR30250:SF10">
    <property type="entry name" value="LIPOPOLYSACCHARIDE BIOSYNTHESIS PROTEIN WZXC"/>
    <property type="match status" value="1"/>
</dbReference>
<dbReference type="Proteomes" id="UP000580568">
    <property type="component" value="Unassembled WGS sequence"/>
</dbReference>
<evidence type="ECO:0000256" key="6">
    <source>
        <dbReference type="ARBA" id="ARBA00023136"/>
    </source>
</evidence>
<dbReference type="Pfam" id="PF13440">
    <property type="entry name" value="Polysacc_synt_3"/>
    <property type="match status" value="1"/>
</dbReference>
<feature type="transmembrane region" description="Helical" evidence="7">
    <location>
        <begin position="143"/>
        <end position="164"/>
    </location>
</feature>
<evidence type="ECO:0000256" key="2">
    <source>
        <dbReference type="ARBA" id="ARBA00007430"/>
    </source>
</evidence>
<evidence type="ECO:0000256" key="4">
    <source>
        <dbReference type="ARBA" id="ARBA00022692"/>
    </source>
</evidence>
<keyword evidence="4 7" id="KW-0812">Transmembrane</keyword>
<keyword evidence="3" id="KW-1003">Cell membrane</keyword>
<protein>
    <recommendedName>
        <fullName evidence="10">Lipopolysaccharide biosynthesis protein</fullName>
    </recommendedName>
</protein>
<sequence length="478" mass="53788">MGVSSTLRKGILINFVSRYCNIFVQLIINSILARLLLPSEFGVVAIISVFTSFFAILGDMGIGPAIIQNKSLKDKEISDIFIFSIFASIIIAILFYFFSYFVSDFYGNKIYIKLGSMLSIAVLFNIANIVPNALLYKKKNFKIVGIINVSANIIVGCITITLAIKGWSYYALIFDSVLKSITIFLFSTLSSKVKIYRSFNITSIKKVKSYSTYQFLFNFINYFTRNLDNILVGKYLGVNTLAYYDKAYKLMLYPVQNLTYVITPVLHPILSDYQEDKKVIYNSYLKIVKLLSLLGVFASVFCFFSSKEIIFIMYGGQWTDSIIIFQILSLSMIFQMVLSSIGSIFQATGYVKKLFSTGIISSIFTITGILTGIITKNIVYLAIGISVAFICNFIQCFYVLLTDVFLGSFVAFLVNLKSTLIIFVLMAVGYSLFLAVSIENIYISVIVKLIIGFLTYSTGLLVTKEYKLFLGLFKRSNV</sequence>